<dbReference type="PROSITE" id="PS51257">
    <property type="entry name" value="PROKAR_LIPOPROTEIN"/>
    <property type="match status" value="1"/>
</dbReference>
<sequence length="491" mass="52786">MPPLPRFIGPLLITALSIAVAGCSAAALYGSSQRLPARLHIGTWEVGGLTLQEFEQQLAERRTAFLATKAVLRLDNGSAAAGSTAERPLGELGVELHTDALMEATLPLRQGSLFQRARARWSLRGQVWNAQPGIAADKLAASLRLAYPQIYRNPPKNAARIIGPDDSIGYAAEQPTVQPDEAALAERLIASLPAWEQPQPATPELVVPLRPWKPEVTVETLRAQGIVRKLGEFQTVYPPAPPGAADSGAGRLHNVQSTAASLQDVLLAPGTVFDYAPYIEQTEKNAGYREAPVIVNGKLVPGVGGGICQVSSTLYNAVLRAGLEVVERRNHSLPVSYVALGQDATFASGFINFKFRNNTAHHLLIRTITDSRGLTVKLFGQTPPDVTYDVISSTVEKLEPPTKYVHNPTLPRGKQVSISRGKPGYIVETYRIKKQNGLEISRERVSRDTYSAQPNVVATNSSNGAGLDRSSPAPEGGTPLVEDGVKGPTFR</sequence>
<comment type="caution">
    <text evidence="4">The sequence shown here is derived from an EMBL/GenBank/DDBJ whole genome shotgun (WGS) entry which is preliminary data.</text>
</comment>
<evidence type="ECO:0000313" key="5">
    <source>
        <dbReference type="Proteomes" id="UP001469365"/>
    </source>
</evidence>
<dbReference type="RefSeq" id="WP_341418895.1">
    <property type="nucleotide sequence ID" value="NZ_JBBPCC010000023.1"/>
</dbReference>
<keyword evidence="1" id="KW-0732">Signal</keyword>
<feature type="domain" description="G5" evidence="3">
    <location>
        <begin position="384"/>
        <end position="463"/>
    </location>
</feature>
<dbReference type="Pfam" id="PF07501">
    <property type="entry name" value="G5"/>
    <property type="match status" value="1"/>
</dbReference>
<accession>A0ABU9DSA6</accession>
<name>A0ABU9DSA6_9BACL</name>
<evidence type="ECO:0000256" key="1">
    <source>
        <dbReference type="ARBA" id="ARBA00022729"/>
    </source>
</evidence>
<dbReference type="Proteomes" id="UP001469365">
    <property type="component" value="Unassembled WGS sequence"/>
</dbReference>
<evidence type="ECO:0000259" key="3">
    <source>
        <dbReference type="PROSITE" id="PS51109"/>
    </source>
</evidence>
<dbReference type="EMBL" id="JBBPCC010000023">
    <property type="protein sequence ID" value="MEK8131767.1"/>
    <property type="molecule type" value="Genomic_DNA"/>
</dbReference>
<proteinExistence type="predicted"/>
<dbReference type="PANTHER" id="PTHR35788:SF1">
    <property type="entry name" value="EXPORTED PROTEIN"/>
    <property type="match status" value="1"/>
</dbReference>
<dbReference type="PROSITE" id="PS51109">
    <property type="entry name" value="G5"/>
    <property type="match status" value="1"/>
</dbReference>
<feature type="compositionally biased region" description="Polar residues" evidence="2">
    <location>
        <begin position="448"/>
        <end position="464"/>
    </location>
</feature>
<evidence type="ECO:0000313" key="4">
    <source>
        <dbReference type="EMBL" id="MEK8131767.1"/>
    </source>
</evidence>
<organism evidence="4 5">
    <name type="scientific">Paenibacillus filicis</name>
    <dbReference type="NCBI Taxonomy" id="669464"/>
    <lineage>
        <taxon>Bacteria</taxon>
        <taxon>Bacillati</taxon>
        <taxon>Bacillota</taxon>
        <taxon>Bacilli</taxon>
        <taxon>Bacillales</taxon>
        <taxon>Paenibacillaceae</taxon>
        <taxon>Paenibacillus</taxon>
    </lineage>
</organism>
<dbReference type="InterPro" id="IPR052913">
    <property type="entry name" value="Glycopeptide_resist_protein"/>
</dbReference>
<dbReference type="SMART" id="SM01208">
    <property type="entry name" value="G5"/>
    <property type="match status" value="1"/>
</dbReference>
<evidence type="ECO:0000256" key="2">
    <source>
        <dbReference type="SAM" id="MobiDB-lite"/>
    </source>
</evidence>
<dbReference type="InterPro" id="IPR011098">
    <property type="entry name" value="G5_dom"/>
</dbReference>
<protein>
    <submittedName>
        <fullName evidence="4">VanW family protein</fullName>
    </submittedName>
</protein>
<dbReference type="PANTHER" id="PTHR35788">
    <property type="entry name" value="EXPORTED PROTEIN-RELATED"/>
    <property type="match status" value="1"/>
</dbReference>
<reference evidence="4 5" key="1">
    <citation type="submission" date="2024-04" db="EMBL/GenBank/DDBJ databases">
        <title>draft genome sequnece of Paenibacillus filicis.</title>
        <authorList>
            <person name="Kim D.-U."/>
        </authorList>
    </citation>
    <scope>NUCLEOTIDE SEQUENCE [LARGE SCALE GENOMIC DNA]</scope>
    <source>
        <strain evidence="4 5">KACC14197</strain>
    </source>
</reference>
<dbReference type="Pfam" id="PF04294">
    <property type="entry name" value="VanW"/>
    <property type="match status" value="1"/>
</dbReference>
<gene>
    <name evidence="4" type="ORF">WMW72_28050</name>
</gene>
<dbReference type="InterPro" id="IPR007391">
    <property type="entry name" value="Vancomycin_resist_VanW"/>
</dbReference>
<feature type="region of interest" description="Disordered" evidence="2">
    <location>
        <begin position="443"/>
        <end position="491"/>
    </location>
</feature>
<keyword evidence="5" id="KW-1185">Reference proteome</keyword>
<dbReference type="Gene3D" id="2.20.230.10">
    <property type="entry name" value="Resuscitation-promoting factor rpfb"/>
    <property type="match status" value="1"/>
</dbReference>